<comment type="caution">
    <text evidence="3">The sequence shown here is derived from an EMBL/GenBank/DDBJ whole genome shotgun (WGS) entry which is preliminary data.</text>
</comment>
<dbReference type="OrthoDB" id="5377009at2759"/>
<evidence type="ECO:0000256" key="1">
    <source>
        <dbReference type="SAM" id="Coils"/>
    </source>
</evidence>
<dbReference type="AlphaFoldDB" id="A0A9P4K8T5"/>
<dbReference type="EMBL" id="ML986621">
    <property type="protein sequence ID" value="KAF2263841.1"/>
    <property type="molecule type" value="Genomic_DNA"/>
</dbReference>
<feature type="region of interest" description="Disordered" evidence="2">
    <location>
        <begin position="346"/>
        <end position="369"/>
    </location>
</feature>
<evidence type="ECO:0000313" key="3">
    <source>
        <dbReference type="EMBL" id="KAF2263841.1"/>
    </source>
</evidence>
<feature type="coiled-coil region" evidence="1">
    <location>
        <begin position="430"/>
        <end position="513"/>
    </location>
</feature>
<reference evidence="4" key="1">
    <citation type="journal article" date="2020" name="Stud. Mycol.">
        <title>101 Dothideomycetes genomes: A test case for predicting lifestyles and emergence of pathogens.</title>
        <authorList>
            <person name="Haridas S."/>
            <person name="Albert R."/>
            <person name="Binder M."/>
            <person name="Bloem J."/>
            <person name="LaButti K."/>
            <person name="Salamov A."/>
            <person name="Andreopoulos B."/>
            <person name="Baker S."/>
            <person name="Barry K."/>
            <person name="Bills G."/>
            <person name="Bluhm B."/>
            <person name="Cannon C."/>
            <person name="Castanera R."/>
            <person name="Culley D."/>
            <person name="Daum C."/>
            <person name="Ezra D."/>
            <person name="Gonzalez J."/>
            <person name="Henrissat B."/>
            <person name="Kuo A."/>
            <person name="Liang C."/>
            <person name="Lipzen A."/>
            <person name="Lutzoni F."/>
            <person name="Magnuson J."/>
            <person name="Mondo S."/>
            <person name="Nolan M."/>
            <person name="Ohm R."/>
            <person name="Pangilinan J."/>
            <person name="Park H.-J."/>
            <person name="Ramirez L."/>
            <person name="Alfaro M."/>
            <person name="Sun H."/>
            <person name="Tritt A."/>
            <person name="Yoshinaga Y."/>
            <person name="Zwiers L.-H."/>
            <person name="Turgeon B."/>
            <person name="Goodwin S."/>
            <person name="Spatafora J."/>
            <person name="Crous P."/>
            <person name="Grigoriev I."/>
        </authorList>
    </citation>
    <scope>NUCLEOTIDE SEQUENCE [LARGE SCALE GENOMIC DNA]</scope>
    <source>
        <strain evidence="4">CBS 304.66</strain>
    </source>
</reference>
<accession>A0A9P4K8T5</accession>
<evidence type="ECO:0000313" key="4">
    <source>
        <dbReference type="Proteomes" id="UP000800093"/>
    </source>
</evidence>
<feature type="compositionally biased region" description="Polar residues" evidence="2">
    <location>
        <begin position="352"/>
        <end position="369"/>
    </location>
</feature>
<feature type="region of interest" description="Disordered" evidence="2">
    <location>
        <begin position="567"/>
        <end position="609"/>
    </location>
</feature>
<gene>
    <name evidence="3" type="ORF">CC78DRAFT_580959</name>
</gene>
<feature type="compositionally biased region" description="Low complexity" evidence="2">
    <location>
        <begin position="580"/>
        <end position="591"/>
    </location>
</feature>
<proteinExistence type="predicted"/>
<keyword evidence="1" id="KW-0175">Coiled coil</keyword>
<protein>
    <submittedName>
        <fullName evidence="3">Uncharacterized protein</fullName>
    </submittedName>
</protein>
<organism evidence="3 4">
    <name type="scientific">Lojkania enalia</name>
    <dbReference type="NCBI Taxonomy" id="147567"/>
    <lineage>
        <taxon>Eukaryota</taxon>
        <taxon>Fungi</taxon>
        <taxon>Dikarya</taxon>
        <taxon>Ascomycota</taxon>
        <taxon>Pezizomycotina</taxon>
        <taxon>Dothideomycetes</taxon>
        <taxon>Pleosporomycetidae</taxon>
        <taxon>Pleosporales</taxon>
        <taxon>Pleosporales incertae sedis</taxon>
        <taxon>Lojkania</taxon>
    </lineage>
</organism>
<keyword evidence="4" id="KW-1185">Reference proteome</keyword>
<feature type="region of interest" description="Disordered" evidence="2">
    <location>
        <begin position="513"/>
        <end position="554"/>
    </location>
</feature>
<feature type="compositionally biased region" description="Polar residues" evidence="2">
    <location>
        <begin position="569"/>
        <end position="579"/>
    </location>
</feature>
<evidence type="ECO:0000256" key="2">
    <source>
        <dbReference type="SAM" id="MobiDB-lite"/>
    </source>
</evidence>
<feature type="compositionally biased region" description="Polar residues" evidence="2">
    <location>
        <begin position="382"/>
        <end position="396"/>
    </location>
</feature>
<name>A0A9P4K8T5_9PLEO</name>
<sequence>MGDAVTRFAEPDIWKKAESVFNEEMDKLAVDGKAEEVDALSYHCHCTTPYIVTPVSRSCGFARPISPAWGALDSGVAYRQGSLDTAFHTSSFRLSHSPRRTLEGEKDTRPALFLILRRENDPFLRRPGLDPMALNHASIPETALHRPTAPSPSYATHLSLRGADAQAPLHPLKQNPPSIASIPEDEDISTFDDVDITDPVRPPPSALTAAPAYNPHAVQSSAEIYSSSPHIGGHRRSMTDTLFTNCQPLLNRATSTLQQHSSRASFRAPTKSLASFIPSRKVLESTASQPKFRAGAQAISNWFNGSSAPVNIGVTSKDYLDDEYDSEEDEGDETNKMMASIFNRGSALPRSTEVTSNPPSSVPAQTQPANTTSKFGWLLSSHKNATSAPPTSSPTYHNPDDELLNLDISQSLFPHGPVDPLAPSSFHDLISNAEALLNRYQKSYRQLSTTLSDAQAEQSAQDDELDEAETRVRHLKMQLETMASRANEQDEQMRRLMEELMFERRARQEEEAARKRSLALIRGPNSPHALAEAQSPRRRPRASNSNVSVDSGFESECDSEAASIFSRANGATSPTDTIPSSAASDVDGSDSTPKGRRPQPLQRRSTYDKVRDGSINLEKGGWGCANCEGGAQAAVWGRLAKEREENSMLRRRVQSLEDAVEGALNVVDGPWRM</sequence>
<feature type="region of interest" description="Disordered" evidence="2">
    <location>
        <begin position="382"/>
        <end position="401"/>
    </location>
</feature>
<dbReference type="Proteomes" id="UP000800093">
    <property type="component" value="Unassembled WGS sequence"/>
</dbReference>